<evidence type="ECO:0000256" key="1">
    <source>
        <dbReference type="SAM" id="MobiDB-lite"/>
    </source>
</evidence>
<dbReference type="RefSeq" id="WP_185122251.1">
    <property type="nucleotide sequence ID" value="NZ_JACJVQ010000019.1"/>
</dbReference>
<name>A0A841T377_9BACL</name>
<dbReference type="AlphaFoldDB" id="A0A841T377"/>
<dbReference type="Proteomes" id="UP000535838">
    <property type="component" value="Unassembled WGS sequence"/>
</dbReference>
<proteinExistence type="predicted"/>
<organism evidence="2 3">
    <name type="scientific">Cohnella thailandensis</name>
    <dbReference type="NCBI Taxonomy" id="557557"/>
    <lineage>
        <taxon>Bacteria</taxon>
        <taxon>Bacillati</taxon>
        <taxon>Bacillota</taxon>
        <taxon>Bacilli</taxon>
        <taxon>Bacillales</taxon>
        <taxon>Paenibacillaceae</taxon>
        <taxon>Cohnella</taxon>
    </lineage>
</organism>
<protein>
    <submittedName>
        <fullName evidence="2">Uncharacterized protein</fullName>
    </submittedName>
</protein>
<feature type="region of interest" description="Disordered" evidence="1">
    <location>
        <begin position="174"/>
        <end position="198"/>
    </location>
</feature>
<gene>
    <name evidence="2" type="ORF">H7B67_23300</name>
</gene>
<accession>A0A841T377</accession>
<dbReference type="EMBL" id="JACJVQ010000019">
    <property type="protein sequence ID" value="MBB6637065.1"/>
    <property type="molecule type" value="Genomic_DNA"/>
</dbReference>
<reference evidence="2 3" key="1">
    <citation type="submission" date="2020-08" db="EMBL/GenBank/DDBJ databases">
        <title>Cohnella phylogeny.</title>
        <authorList>
            <person name="Dunlap C."/>
        </authorList>
    </citation>
    <scope>NUCLEOTIDE SEQUENCE [LARGE SCALE GENOMIC DNA]</scope>
    <source>
        <strain evidence="2 3">DSM 25241</strain>
    </source>
</reference>
<keyword evidence="3" id="KW-1185">Reference proteome</keyword>
<evidence type="ECO:0000313" key="2">
    <source>
        <dbReference type="EMBL" id="MBB6637065.1"/>
    </source>
</evidence>
<sequence>MLLTVSIVILLAFALAIGVVIRKSHSNNNASVPEQTPLPLSRWQAKTDIEAALEFEAYDKETTYDNMINFAEQYHNDIEKAKNEIQSGLIHVQKENQMHIKKANDKMQDWIKDLLHAQRIKLQEFIQLSNDKLKQEMKSEIQSAEQHIQRDLRIMRQFVKEEIQKATLKASPKGMPKIIPKATSNATTAAETSIEPKKESLENQLNTIEMTENQLQINIFNELTGQLADAQKTMAQIHAHLEMLQLLHAMESDFKNQALFGHE</sequence>
<comment type="caution">
    <text evidence="2">The sequence shown here is derived from an EMBL/GenBank/DDBJ whole genome shotgun (WGS) entry which is preliminary data.</text>
</comment>
<feature type="compositionally biased region" description="Low complexity" evidence="1">
    <location>
        <begin position="182"/>
        <end position="193"/>
    </location>
</feature>
<evidence type="ECO:0000313" key="3">
    <source>
        <dbReference type="Proteomes" id="UP000535838"/>
    </source>
</evidence>